<reference evidence="4 5" key="1">
    <citation type="submission" date="2019-12" db="EMBL/GenBank/DDBJ databases">
        <title>Microbes associate with the intestines of laboratory mice.</title>
        <authorList>
            <person name="Navarre W."/>
            <person name="Wong E."/>
        </authorList>
    </citation>
    <scope>NUCLEOTIDE SEQUENCE [LARGE SCALE GENOMIC DNA]</scope>
    <source>
        <strain evidence="4 5">NM82_D38</strain>
    </source>
</reference>
<keyword evidence="3" id="KW-0732">Signal</keyword>
<dbReference type="Proteomes" id="UP000472580">
    <property type="component" value="Unassembled WGS sequence"/>
</dbReference>
<evidence type="ECO:0000313" key="4">
    <source>
        <dbReference type="EMBL" id="MVX55929.1"/>
    </source>
</evidence>
<dbReference type="AlphaFoldDB" id="A0A6L6YGJ6"/>
<dbReference type="Gene3D" id="1.25.40.10">
    <property type="entry name" value="Tetratricopeptide repeat domain"/>
    <property type="match status" value="1"/>
</dbReference>
<dbReference type="InterPro" id="IPR019734">
    <property type="entry name" value="TPR_rpt"/>
</dbReference>
<dbReference type="InterPro" id="IPR039226">
    <property type="entry name" value="Ski3/TTC37"/>
</dbReference>
<gene>
    <name evidence="4" type="ORF">E5987_01740</name>
</gene>
<dbReference type="PANTHER" id="PTHR15704:SF7">
    <property type="entry name" value="SUPERKILLER COMPLEX PROTEIN 3"/>
    <property type="match status" value="1"/>
</dbReference>
<feature type="chain" id="PRO_5026926401" evidence="3">
    <location>
        <begin position="24"/>
        <end position="182"/>
    </location>
</feature>
<dbReference type="PANTHER" id="PTHR15704">
    <property type="entry name" value="SUPERKILLER 3 PROTEIN-RELATED"/>
    <property type="match status" value="1"/>
</dbReference>
<evidence type="ECO:0000256" key="2">
    <source>
        <dbReference type="ARBA" id="ARBA00022803"/>
    </source>
</evidence>
<dbReference type="OrthoDB" id="5294075at2"/>
<name>A0A6L6YGJ6_9BURK</name>
<evidence type="ECO:0000256" key="3">
    <source>
        <dbReference type="SAM" id="SignalP"/>
    </source>
</evidence>
<evidence type="ECO:0000313" key="5">
    <source>
        <dbReference type="Proteomes" id="UP000472580"/>
    </source>
</evidence>
<keyword evidence="1" id="KW-0677">Repeat</keyword>
<dbReference type="InterPro" id="IPR011990">
    <property type="entry name" value="TPR-like_helical_dom_sf"/>
</dbReference>
<comment type="caution">
    <text evidence="4">The sequence shown here is derived from an EMBL/GenBank/DDBJ whole genome shotgun (WGS) entry which is preliminary data.</text>
</comment>
<sequence>MRLAKLLVTSALSLGLFSAAAYAQDAVPLFGDSTPEIINPARSVNQLISRGKYKDALELADKELATNPQNLNLRFLRGVIFADTNRTEEAKTVFEQLTREYPEVAEPYNNLAVIYAGEGNLGYAQKLLERAIQNSAMNATTYQNLGDIYQAKALQMFEKSSRLNPKNATLKKKIKALKEIDE</sequence>
<accession>A0A6L6YGJ6</accession>
<feature type="signal peptide" evidence="3">
    <location>
        <begin position="1"/>
        <end position="23"/>
    </location>
</feature>
<dbReference type="RefSeq" id="WP_160334366.1">
    <property type="nucleotide sequence ID" value="NZ_WSRP01000004.1"/>
</dbReference>
<dbReference type="GO" id="GO:0055087">
    <property type="term" value="C:Ski complex"/>
    <property type="evidence" value="ECO:0007669"/>
    <property type="project" value="InterPro"/>
</dbReference>
<organism evidence="4 5">
    <name type="scientific">Parasutterella muris</name>
    <dbReference type="NCBI Taxonomy" id="2565572"/>
    <lineage>
        <taxon>Bacteria</taxon>
        <taxon>Pseudomonadati</taxon>
        <taxon>Pseudomonadota</taxon>
        <taxon>Betaproteobacteria</taxon>
        <taxon>Burkholderiales</taxon>
        <taxon>Sutterellaceae</taxon>
        <taxon>Parasutterella</taxon>
    </lineage>
</organism>
<evidence type="ECO:0000256" key="1">
    <source>
        <dbReference type="ARBA" id="ARBA00022737"/>
    </source>
</evidence>
<dbReference type="EMBL" id="WSRP01000004">
    <property type="protein sequence ID" value="MVX55929.1"/>
    <property type="molecule type" value="Genomic_DNA"/>
</dbReference>
<dbReference type="Pfam" id="PF14559">
    <property type="entry name" value="TPR_19"/>
    <property type="match status" value="1"/>
</dbReference>
<protein>
    <submittedName>
        <fullName evidence="4">Tetratricopeptide repeat protein</fullName>
    </submittedName>
</protein>
<proteinExistence type="predicted"/>
<dbReference type="SUPFAM" id="SSF48452">
    <property type="entry name" value="TPR-like"/>
    <property type="match status" value="1"/>
</dbReference>
<dbReference type="SMART" id="SM00028">
    <property type="entry name" value="TPR"/>
    <property type="match status" value="3"/>
</dbReference>
<keyword evidence="5" id="KW-1185">Reference proteome</keyword>
<dbReference type="GO" id="GO:0006401">
    <property type="term" value="P:RNA catabolic process"/>
    <property type="evidence" value="ECO:0007669"/>
    <property type="project" value="InterPro"/>
</dbReference>
<keyword evidence="2" id="KW-0802">TPR repeat</keyword>